<organism evidence="1">
    <name type="scientific">marine sediment metagenome</name>
    <dbReference type="NCBI Taxonomy" id="412755"/>
    <lineage>
        <taxon>unclassified sequences</taxon>
        <taxon>metagenomes</taxon>
        <taxon>ecological metagenomes</taxon>
    </lineage>
</organism>
<reference evidence="1" key="1">
    <citation type="journal article" date="2014" name="Front. Microbiol.">
        <title>High frequency of phylogenetically diverse reductive dehalogenase-homologous genes in deep subseafloor sedimentary metagenomes.</title>
        <authorList>
            <person name="Kawai M."/>
            <person name="Futagami T."/>
            <person name="Toyoda A."/>
            <person name="Takaki Y."/>
            <person name="Nishi S."/>
            <person name="Hori S."/>
            <person name="Arai W."/>
            <person name="Tsubouchi T."/>
            <person name="Morono Y."/>
            <person name="Uchiyama I."/>
            <person name="Ito T."/>
            <person name="Fujiyama A."/>
            <person name="Inagaki F."/>
            <person name="Takami H."/>
        </authorList>
    </citation>
    <scope>NUCLEOTIDE SEQUENCE</scope>
    <source>
        <strain evidence="1">Expedition CK06-06</strain>
    </source>
</reference>
<proteinExistence type="predicted"/>
<accession>X1BWP3</accession>
<feature type="non-terminal residue" evidence="1">
    <location>
        <position position="43"/>
    </location>
</feature>
<name>X1BWP3_9ZZZZ</name>
<comment type="caution">
    <text evidence="1">The sequence shown here is derived from an EMBL/GenBank/DDBJ whole genome shotgun (WGS) entry which is preliminary data.</text>
</comment>
<dbReference type="EMBL" id="BART01012062">
    <property type="protein sequence ID" value="GAG76581.1"/>
    <property type="molecule type" value="Genomic_DNA"/>
</dbReference>
<protein>
    <submittedName>
        <fullName evidence="1">Uncharacterized protein</fullName>
    </submittedName>
</protein>
<sequence>MDTILNEMLRDKKGQFVKGHKAIPLTEAGRKRMSEAKKGNIYS</sequence>
<evidence type="ECO:0000313" key="1">
    <source>
        <dbReference type="EMBL" id="GAG76581.1"/>
    </source>
</evidence>
<gene>
    <name evidence="1" type="ORF">S01H4_25372</name>
</gene>
<dbReference type="AlphaFoldDB" id="X1BWP3"/>